<name>A0A9W4T6A1_9GLOM</name>
<protein>
    <submittedName>
        <fullName evidence="2">9920_t:CDS:1</fullName>
    </submittedName>
</protein>
<keyword evidence="3" id="KW-1185">Reference proteome</keyword>
<dbReference type="AlphaFoldDB" id="A0A9W4T6A1"/>
<feature type="region of interest" description="Disordered" evidence="1">
    <location>
        <begin position="141"/>
        <end position="176"/>
    </location>
</feature>
<evidence type="ECO:0000313" key="2">
    <source>
        <dbReference type="EMBL" id="CAI2194526.1"/>
    </source>
</evidence>
<comment type="caution">
    <text evidence="2">The sequence shown here is derived from an EMBL/GenBank/DDBJ whole genome shotgun (WGS) entry which is preliminary data.</text>
</comment>
<reference evidence="2" key="1">
    <citation type="submission" date="2022-08" db="EMBL/GenBank/DDBJ databases">
        <authorList>
            <person name="Kallberg Y."/>
            <person name="Tangrot J."/>
            <person name="Rosling A."/>
        </authorList>
    </citation>
    <scope>NUCLEOTIDE SEQUENCE</scope>
    <source>
        <strain evidence="2">Wild A</strain>
    </source>
</reference>
<dbReference type="EMBL" id="CAMKVN010011026">
    <property type="protein sequence ID" value="CAI2194526.1"/>
    <property type="molecule type" value="Genomic_DNA"/>
</dbReference>
<feature type="non-terminal residue" evidence="2">
    <location>
        <position position="1"/>
    </location>
</feature>
<organism evidence="2 3">
    <name type="scientific">Funneliformis geosporum</name>
    <dbReference type="NCBI Taxonomy" id="1117311"/>
    <lineage>
        <taxon>Eukaryota</taxon>
        <taxon>Fungi</taxon>
        <taxon>Fungi incertae sedis</taxon>
        <taxon>Mucoromycota</taxon>
        <taxon>Glomeromycotina</taxon>
        <taxon>Glomeromycetes</taxon>
        <taxon>Glomerales</taxon>
        <taxon>Glomeraceae</taxon>
        <taxon>Funneliformis</taxon>
    </lineage>
</organism>
<accession>A0A9W4T6A1</accession>
<dbReference type="OrthoDB" id="2444796at2759"/>
<feature type="compositionally biased region" description="Basic and acidic residues" evidence="1">
    <location>
        <begin position="156"/>
        <end position="169"/>
    </location>
</feature>
<evidence type="ECO:0000256" key="1">
    <source>
        <dbReference type="SAM" id="MobiDB-lite"/>
    </source>
</evidence>
<gene>
    <name evidence="2" type="ORF">FWILDA_LOCUS16620</name>
</gene>
<proteinExistence type="predicted"/>
<evidence type="ECO:0000313" key="3">
    <source>
        <dbReference type="Proteomes" id="UP001153678"/>
    </source>
</evidence>
<sequence length="176" mass="20651">MSKSYILPFLQMVQLSEEQRIHICTLLDEAVYTQPELAAQYKSDHPHILTNRKVCKTVHYIVSEEVSTAVQVQKKLISNYKLEVSSITIRRQKFQNSKRDNNKEYNSSDNEDLDMGFEWEDGYFDKEESLFQTLVDNMKNFIPSKEEGNDDEGEERNDNGEVRNDNEGKEENDDER</sequence>
<dbReference type="Proteomes" id="UP001153678">
    <property type="component" value="Unassembled WGS sequence"/>
</dbReference>